<evidence type="ECO:0000313" key="3">
    <source>
        <dbReference type="Proteomes" id="UP001177120"/>
    </source>
</evidence>
<evidence type="ECO:0000256" key="1">
    <source>
        <dbReference type="SAM" id="Phobius"/>
    </source>
</evidence>
<keyword evidence="1" id="KW-1133">Transmembrane helix</keyword>
<protein>
    <submittedName>
        <fullName evidence="2">Uncharacterized protein</fullName>
    </submittedName>
</protein>
<accession>A0ABS2WGC7</accession>
<dbReference type="Proteomes" id="UP001177120">
    <property type="component" value="Unassembled WGS sequence"/>
</dbReference>
<reference evidence="2" key="1">
    <citation type="journal article" date="2024" name="Int. J. Syst. Evol. Microbiol.">
        <title>Polycladomyces zharkentensis sp. nov., a novel thermophilic cellulose- and starch-degrading member of the Bacillota from a geothermal aquifer in Kazakhstan.</title>
        <authorList>
            <person name="Mashzhan A."/>
            <person name="Kistaubayeva A."/>
            <person name="Javier-Lopez R."/>
            <person name="Bissenova U."/>
            <person name="Bissenbay A."/>
            <person name="Birkeland N.K."/>
        </authorList>
    </citation>
    <scope>NUCLEOTIDE SEQUENCE</scope>
    <source>
        <strain evidence="2">ZKZ2T</strain>
    </source>
</reference>
<dbReference type="RefSeq" id="WP_205492859.1">
    <property type="nucleotide sequence ID" value="NZ_JAFHAP010000004.1"/>
</dbReference>
<keyword evidence="3" id="KW-1185">Reference proteome</keyword>
<proteinExistence type="predicted"/>
<organism evidence="2 3">
    <name type="scientific">Polycladomyces zharkentensis</name>
    <dbReference type="NCBI Taxonomy" id="2807616"/>
    <lineage>
        <taxon>Bacteria</taxon>
        <taxon>Bacillati</taxon>
        <taxon>Bacillota</taxon>
        <taxon>Bacilli</taxon>
        <taxon>Bacillales</taxon>
        <taxon>Thermoactinomycetaceae</taxon>
        <taxon>Polycladomyces</taxon>
    </lineage>
</organism>
<keyword evidence="1" id="KW-0472">Membrane</keyword>
<gene>
    <name evidence="2" type="ORF">JQC72_03595</name>
</gene>
<name>A0ABS2WGC7_9BACL</name>
<feature type="transmembrane region" description="Helical" evidence="1">
    <location>
        <begin position="12"/>
        <end position="33"/>
    </location>
</feature>
<keyword evidence="1" id="KW-0812">Transmembrane</keyword>
<comment type="caution">
    <text evidence="2">The sequence shown here is derived from an EMBL/GenBank/DDBJ whole genome shotgun (WGS) entry which is preliminary data.</text>
</comment>
<feature type="transmembrane region" description="Helical" evidence="1">
    <location>
        <begin position="68"/>
        <end position="90"/>
    </location>
</feature>
<evidence type="ECO:0000313" key="2">
    <source>
        <dbReference type="EMBL" id="MBN2908602.1"/>
    </source>
</evidence>
<dbReference type="EMBL" id="JAFHAP010000004">
    <property type="protein sequence ID" value="MBN2908602.1"/>
    <property type="molecule type" value="Genomic_DNA"/>
</dbReference>
<sequence>MARKILSVVLKVVLVAGILILIFLLLWSLVLWIHSNTGDKVWSELSDHQNNIPPNSLPVGTVVFQSHFSWFPIICGISIVLAVILAIWGIKRAFR</sequence>